<dbReference type="Pfam" id="PF08388">
    <property type="entry name" value="GIIM"/>
    <property type="match status" value="1"/>
</dbReference>
<name>A0A345HH08_9CHLO</name>
<dbReference type="SMART" id="SM00507">
    <property type="entry name" value="HNHc"/>
    <property type="match status" value="1"/>
</dbReference>
<dbReference type="GeneID" id="37867954"/>
<dbReference type="CDD" id="cd00085">
    <property type="entry name" value="HNHc"/>
    <property type="match status" value="1"/>
</dbReference>
<feature type="domain" description="HNH nuclease" evidence="1">
    <location>
        <begin position="288"/>
        <end position="341"/>
    </location>
</feature>
<dbReference type="GO" id="GO:0008270">
    <property type="term" value="F:zinc ion binding"/>
    <property type="evidence" value="ECO:0007669"/>
    <property type="project" value="InterPro"/>
</dbReference>
<dbReference type="CDD" id="cd01651">
    <property type="entry name" value="RT_G2_intron"/>
    <property type="match status" value="1"/>
</dbReference>
<dbReference type="InterPro" id="IPR000477">
    <property type="entry name" value="RT_dom"/>
</dbReference>
<dbReference type="Pfam" id="PF00078">
    <property type="entry name" value="RVT_1"/>
    <property type="match status" value="1"/>
</dbReference>
<dbReference type="InterPro" id="IPR003615">
    <property type="entry name" value="HNH_nuc"/>
</dbReference>
<protein>
    <submittedName>
        <fullName evidence="2">Putative reverse transcriptase and intron maturase</fullName>
    </submittedName>
</protein>
<dbReference type="GO" id="GO:0004519">
    <property type="term" value="F:endonuclease activity"/>
    <property type="evidence" value="ECO:0007669"/>
    <property type="project" value="InterPro"/>
</dbReference>
<keyword evidence="2" id="KW-0548">Nucleotidyltransferase</keyword>
<evidence type="ECO:0000259" key="1">
    <source>
        <dbReference type="SMART" id="SM00507"/>
    </source>
</evidence>
<sequence length="355" mass="41941">MPKPGKREKRPLGIPTIFDRAKQSLIHLALEPQWEALFEPNSYGFRSGRLAQDAMEAIFHTHRKTPSGISDDRHIVDADLKGCFDNIDHSYLLNKLETIPVKNGFNFLGYSFIKIFNKQKKTYRIKIYPTKENQKRLIKNVGEICRRYRSISSYDLIQILRPKIIGWANYYRYCECSDTFKKMDHFIFRILRSWVFRRARKKGRLLTKEKYFPSGRTYYFDNNKFSDNWILYGKKRGKNGEILENFLPRLSWVKSIKHIKVRGNSSVYDGNHIYWINRLSKYPLFNTRIRKLIKRQKGICPFCKGTFDHNSKMDVDHIIPISQGGKDTYSNLQLLHRHCHVEKTLKERNSCSGAG</sequence>
<dbReference type="SUPFAM" id="SSF56672">
    <property type="entry name" value="DNA/RNA polymerases"/>
    <property type="match status" value="1"/>
</dbReference>
<dbReference type="GO" id="GO:0003676">
    <property type="term" value="F:nucleic acid binding"/>
    <property type="evidence" value="ECO:0007669"/>
    <property type="project" value="InterPro"/>
</dbReference>
<dbReference type="InterPro" id="IPR051083">
    <property type="entry name" value="GrpII_Intron_Splice-Mob/Def"/>
</dbReference>
<reference evidence="2" key="1">
    <citation type="submission" date="2018-01" db="EMBL/GenBank/DDBJ databases">
        <title>Complete Chloroplast Genome of Caulerpa lentillifera.</title>
        <authorList>
            <person name="Gao D."/>
            <person name="Sun Z."/>
            <person name="Yao J."/>
            <person name="Tan W."/>
        </authorList>
    </citation>
    <scope>NUCLEOTIDE SEQUENCE</scope>
</reference>
<dbReference type="RefSeq" id="YP_009514394.1">
    <property type="nucleotide sequence ID" value="NC_039377.1"/>
</dbReference>
<dbReference type="Pfam" id="PF01844">
    <property type="entry name" value="HNH"/>
    <property type="match status" value="1"/>
</dbReference>
<dbReference type="PANTHER" id="PTHR34047:SF10">
    <property type="entry name" value="GROUP II INTRON-ASSOCIATED OPEN READING FRAME"/>
    <property type="match status" value="1"/>
</dbReference>
<dbReference type="AlphaFoldDB" id="A0A345HH08"/>
<gene>
    <name evidence="2" type="primary">orf355</name>
</gene>
<dbReference type="InterPro" id="IPR013597">
    <property type="entry name" value="Mat_intron_G2"/>
</dbReference>
<geneLocation type="chloroplast" evidence="2"/>
<proteinExistence type="predicted"/>
<accession>A0A345HH08</accession>
<keyword evidence="2" id="KW-0150">Chloroplast</keyword>
<dbReference type="InterPro" id="IPR002711">
    <property type="entry name" value="HNH"/>
</dbReference>
<dbReference type="EMBL" id="MG753774">
    <property type="protein sequence ID" value="AXG75898.1"/>
    <property type="molecule type" value="Genomic_DNA"/>
</dbReference>
<keyword evidence="2" id="KW-0808">Transferase</keyword>
<dbReference type="GO" id="GO:0003964">
    <property type="term" value="F:RNA-directed DNA polymerase activity"/>
    <property type="evidence" value="ECO:0007669"/>
    <property type="project" value="UniProtKB-KW"/>
</dbReference>
<evidence type="ECO:0000313" key="2">
    <source>
        <dbReference type="EMBL" id="AXG75898.1"/>
    </source>
</evidence>
<keyword evidence="2" id="KW-0695">RNA-directed DNA polymerase</keyword>
<organism evidence="2">
    <name type="scientific">Caulerpa lentillifera</name>
    <dbReference type="NCBI Taxonomy" id="148947"/>
    <lineage>
        <taxon>Eukaryota</taxon>
        <taxon>Viridiplantae</taxon>
        <taxon>Chlorophyta</taxon>
        <taxon>core chlorophytes</taxon>
        <taxon>Ulvophyceae</taxon>
        <taxon>TCBD clade</taxon>
        <taxon>Bryopsidales</taxon>
        <taxon>Halimedineae</taxon>
        <taxon>Caulerpaceae</taxon>
        <taxon>Caulerpa</taxon>
    </lineage>
</organism>
<dbReference type="Gene3D" id="1.10.30.50">
    <property type="match status" value="1"/>
</dbReference>
<dbReference type="InterPro" id="IPR043502">
    <property type="entry name" value="DNA/RNA_pol_sf"/>
</dbReference>
<keyword evidence="2" id="KW-0934">Plastid</keyword>
<dbReference type="PANTHER" id="PTHR34047">
    <property type="entry name" value="NUCLEAR INTRON MATURASE 1, MITOCHONDRIAL-RELATED"/>
    <property type="match status" value="1"/>
</dbReference>